<accession>A0A7J8Q525</accession>
<dbReference type="Proteomes" id="UP000593578">
    <property type="component" value="Unassembled WGS sequence"/>
</dbReference>
<evidence type="ECO:0000313" key="1">
    <source>
        <dbReference type="EMBL" id="MBA0596617.1"/>
    </source>
</evidence>
<gene>
    <name evidence="1" type="ORF">Gorai_013429</name>
</gene>
<reference evidence="1 2" key="1">
    <citation type="journal article" date="2019" name="Genome Biol. Evol.">
        <title>Insights into the evolution of the New World diploid cottons (Gossypium, subgenus Houzingenia) based on genome sequencing.</title>
        <authorList>
            <person name="Grover C.E."/>
            <person name="Arick M.A. 2nd"/>
            <person name="Thrash A."/>
            <person name="Conover J.L."/>
            <person name="Sanders W.S."/>
            <person name="Peterson D.G."/>
            <person name="Frelichowski J.E."/>
            <person name="Scheffler J.A."/>
            <person name="Scheffler B.E."/>
            <person name="Wendel J.F."/>
        </authorList>
    </citation>
    <scope>NUCLEOTIDE SEQUENCE [LARGE SCALE GENOMIC DNA]</scope>
    <source>
        <strain evidence="1">8</strain>
        <tissue evidence="1">Leaf</tissue>
    </source>
</reference>
<organism evidence="1 2">
    <name type="scientific">Gossypium raimondii</name>
    <name type="common">Peruvian cotton</name>
    <name type="synonym">Gossypium klotzschianum subsp. raimondii</name>
    <dbReference type="NCBI Taxonomy" id="29730"/>
    <lineage>
        <taxon>Eukaryota</taxon>
        <taxon>Viridiplantae</taxon>
        <taxon>Streptophyta</taxon>
        <taxon>Embryophyta</taxon>
        <taxon>Tracheophyta</taxon>
        <taxon>Spermatophyta</taxon>
        <taxon>Magnoliopsida</taxon>
        <taxon>eudicotyledons</taxon>
        <taxon>Gunneridae</taxon>
        <taxon>Pentapetalae</taxon>
        <taxon>rosids</taxon>
        <taxon>malvids</taxon>
        <taxon>Malvales</taxon>
        <taxon>Malvaceae</taxon>
        <taxon>Malvoideae</taxon>
        <taxon>Gossypium</taxon>
    </lineage>
</organism>
<dbReference type="AlphaFoldDB" id="A0A7J8Q525"/>
<dbReference type="EMBL" id="JABEZZ010000009">
    <property type="protein sequence ID" value="MBA0596617.1"/>
    <property type="molecule type" value="Genomic_DNA"/>
</dbReference>
<name>A0A7J8Q525_GOSRA</name>
<sequence>MKSTFHQKCTLIPVLV</sequence>
<protein>
    <submittedName>
        <fullName evidence="1">Uncharacterized protein</fullName>
    </submittedName>
</protein>
<proteinExistence type="predicted"/>
<comment type="caution">
    <text evidence="1">The sequence shown here is derived from an EMBL/GenBank/DDBJ whole genome shotgun (WGS) entry which is preliminary data.</text>
</comment>
<evidence type="ECO:0000313" key="2">
    <source>
        <dbReference type="Proteomes" id="UP000593578"/>
    </source>
</evidence>